<evidence type="ECO:0000256" key="4">
    <source>
        <dbReference type="ARBA" id="ARBA00022525"/>
    </source>
</evidence>
<reference evidence="11 12" key="1">
    <citation type="journal article" date="2022" name="Nat. Ecol. Evol.">
        <title>A masculinizing supergene underlies an exaggerated male reproductive morph in a spider.</title>
        <authorList>
            <person name="Hendrickx F."/>
            <person name="De Corte Z."/>
            <person name="Sonet G."/>
            <person name="Van Belleghem S.M."/>
            <person name="Kostlbacher S."/>
            <person name="Vangestel C."/>
        </authorList>
    </citation>
    <scope>NUCLEOTIDE SEQUENCE [LARGE SCALE GENOMIC DNA]</scope>
    <source>
        <strain evidence="11">W744_W776</strain>
    </source>
</reference>
<evidence type="ECO:0000256" key="1">
    <source>
        <dbReference type="ARBA" id="ARBA00004613"/>
    </source>
</evidence>
<evidence type="ECO:0008006" key="13">
    <source>
        <dbReference type="Google" id="ProtNLM"/>
    </source>
</evidence>
<dbReference type="Pfam" id="PF00093">
    <property type="entry name" value="VWC"/>
    <property type="match status" value="3"/>
</dbReference>
<dbReference type="Gene3D" id="6.20.200.20">
    <property type="match status" value="2"/>
</dbReference>
<dbReference type="EMBL" id="JAFNEN010000113">
    <property type="protein sequence ID" value="KAG8193955.1"/>
    <property type="molecule type" value="Genomic_DNA"/>
</dbReference>
<keyword evidence="5" id="KW-0677">Repeat</keyword>
<name>A0AAV6VDH6_9ARAC</name>
<dbReference type="PROSITE" id="PS50184">
    <property type="entry name" value="VWFC_2"/>
    <property type="match status" value="2"/>
</dbReference>
<keyword evidence="6" id="KW-0325">Glycoprotein</keyword>
<feature type="domain" description="VWFC" evidence="9">
    <location>
        <begin position="703"/>
        <end position="762"/>
    </location>
</feature>
<dbReference type="PANTHER" id="PTHR46526">
    <property type="entry name" value="CHORDIN"/>
    <property type="match status" value="1"/>
</dbReference>
<dbReference type="SMART" id="SM00754">
    <property type="entry name" value="CHRD"/>
    <property type="match status" value="2"/>
</dbReference>
<feature type="domain" description="CHRD" evidence="10">
    <location>
        <begin position="541"/>
        <end position="661"/>
    </location>
</feature>
<feature type="region of interest" description="Disordered" evidence="8">
    <location>
        <begin position="945"/>
        <end position="985"/>
    </location>
</feature>
<protein>
    <recommendedName>
        <fullName evidence="13">Chordin</fullName>
    </recommendedName>
</protein>
<evidence type="ECO:0000256" key="7">
    <source>
        <dbReference type="PIRNR" id="PIRNR002496"/>
    </source>
</evidence>
<evidence type="ECO:0000256" key="5">
    <source>
        <dbReference type="ARBA" id="ARBA00022737"/>
    </source>
</evidence>
<gene>
    <name evidence="11" type="ORF">JTE90_011504</name>
</gene>
<evidence type="ECO:0000259" key="10">
    <source>
        <dbReference type="PROSITE" id="PS50933"/>
    </source>
</evidence>
<dbReference type="SMART" id="SM00214">
    <property type="entry name" value="VWC"/>
    <property type="match status" value="3"/>
</dbReference>
<dbReference type="PANTHER" id="PTHR46526:SF1">
    <property type="entry name" value="CHORDIN"/>
    <property type="match status" value="1"/>
</dbReference>
<evidence type="ECO:0000313" key="11">
    <source>
        <dbReference type="EMBL" id="KAG8193955.1"/>
    </source>
</evidence>
<comment type="similarity">
    <text evidence="2 7">Belongs to the chordin family.</text>
</comment>
<dbReference type="PROSITE" id="PS50933">
    <property type="entry name" value="CHRD"/>
    <property type="match status" value="2"/>
</dbReference>
<keyword evidence="4" id="KW-0964">Secreted</keyword>
<proteinExistence type="inferred from homology"/>
<keyword evidence="3 7" id="KW-0217">Developmental protein</keyword>
<dbReference type="Proteomes" id="UP000827092">
    <property type="component" value="Unassembled WGS sequence"/>
</dbReference>
<comment type="subcellular location">
    <subcellularLocation>
        <location evidence="1">Secreted</location>
    </subcellularLocation>
</comment>
<dbReference type="InterPro" id="IPR052278">
    <property type="entry name" value="Chordin-like_regulators"/>
</dbReference>
<dbReference type="PIRSF" id="PIRSF002496">
    <property type="entry name" value="Chordin"/>
    <property type="match status" value="1"/>
</dbReference>
<dbReference type="GO" id="GO:0009953">
    <property type="term" value="P:dorsal/ventral pattern formation"/>
    <property type="evidence" value="ECO:0007669"/>
    <property type="project" value="TreeGrafter"/>
</dbReference>
<dbReference type="InterPro" id="IPR016353">
    <property type="entry name" value="Chordin"/>
</dbReference>
<comment type="caution">
    <text evidence="11">The sequence shown here is derived from an EMBL/GenBank/DDBJ whole genome shotgun (WGS) entry which is preliminary data.</text>
</comment>
<evidence type="ECO:0000256" key="2">
    <source>
        <dbReference type="ARBA" id="ARBA00007156"/>
    </source>
</evidence>
<dbReference type="PROSITE" id="PS01208">
    <property type="entry name" value="VWFC_1"/>
    <property type="match status" value="1"/>
</dbReference>
<sequence length="985" mass="109437">MISDERRQLQFRQFVAASFDPLSGETRDTASFAPRVTLRSGLCNPRWVPYRTPMRNSGASPMGLTWVLTSLFLLQCTDRENCLPVQRKKRISSRVKCKDIKNDCPKPTCDDPVLLPERCCKSCPGEDYADLEEDIATRKLESEDEDKILKEFTILLTGKMIVPPVPVSGAARGNLVFTKRDLHYTIHYQGIPRPTSIRFTSEEGNILEEHIIPPTSHHTQNSKVCGVWRKVPKVYRRLLQKDKLLFVLVTPAYPDGMLAGRVLKHNAINTEAYGSLLLPDMSSPGDVLGSGGMAHIFPVADNAIHVSLGFNGIFTSKDARDSPLVVSLLSEELDGRMEPITEVSITLPKAHPDYNHATVKLDLAPGVQDRLASGRLELRITSKDGQRRHKGRIVPKVTCNVFQAVVTTPEWTDYTKDPVIGFMILDIGQDGFINYKLHLSDGNLDSVTVKLETEVETPGGIQKNVLQQVVQNLTDSWGNGTFRHRANQAVEMLLSDDLVVSVYADAPNVIRVPEDGATERSRIDRIELRGQIRQRLYTDALLNDTPVLLSGINSTAGGIAWLSVDRECVLHYQVSVSGLESGEKHLLEMLQVRPGKHNQPMQRVLKRFEGEQVMVDDVVDDLDGRGLSMLQAGYTFLVVTSKMPGKTKMVHLRAQIQELSTPGECLPRYDVSSMQRGGGAIHGVGGGAYMDGYNDVYGTDSPNNCLYEDALYDDGAQWKAEHQECSMCSCQRGRVVCERSVCPEPVCDNPMTIPGECCPFCPGNSTSESALRGQRLCFFDQGDKKYHVAGSRWHPYVPPFGFSMCSLCTCEPKTLTVKCDRIQCPPLTCADKDAYRENSNACCKKCPNAVSVKSHVIVPPSAGHLGDQGGEKMLAREILSLGGCKFNGQVYPNGDEWHPTIEPYGEEKCIKCHCKDGKAKCRRKRCPKETCPVKVPGEDGCCDKCLDTVGDSTSRSSESSGKGKKRRKERERRHRKIRQPKERQP</sequence>
<evidence type="ECO:0000256" key="3">
    <source>
        <dbReference type="ARBA" id="ARBA00022473"/>
    </source>
</evidence>
<evidence type="ECO:0000256" key="6">
    <source>
        <dbReference type="ARBA" id="ARBA00023180"/>
    </source>
</evidence>
<dbReference type="SUPFAM" id="SSF57603">
    <property type="entry name" value="FnI-like domain"/>
    <property type="match status" value="3"/>
</dbReference>
<feature type="compositionally biased region" description="Basic residues" evidence="8">
    <location>
        <begin position="962"/>
        <end position="978"/>
    </location>
</feature>
<evidence type="ECO:0000256" key="8">
    <source>
        <dbReference type="SAM" id="MobiDB-lite"/>
    </source>
</evidence>
<dbReference type="GO" id="GO:0005615">
    <property type="term" value="C:extracellular space"/>
    <property type="evidence" value="ECO:0007669"/>
    <property type="project" value="TreeGrafter"/>
</dbReference>
<evidence type="ECO:0000259" key="9">
    <source>
        <dbReference type="PROSITE" id="PS50184"/>
    </source>
</evidence>
<dbReference type="GO" id="GO:0048731">
    <property type="term" value="P:system development"/>
    <property type="evidence" value="ECO:0007669"/>
    <property type="project" value="UniProtKB-ARBA"/>
</dbReference>
<dbReference type="AlphaFoldDB" id="A0AAV6VDH6"/>
<feature type="domain" description="VWFC" evidence="9">
    <location>
        <begin position="882"/>
        <end position="946"/>
    </location>
</feature>
<organism evidence="11 12">
    <name type="scientific">Oedothorax gibbosus</name>
    <dbReference type="NCBI Taxonomy" id="931172"/>
    <lineage>
        <taxon>Eukaryota</taxon>
        <taxon>Metazoa</taxon>
        <taxon>Ecdysozoa</taxon>
        <taxon>Arthropoda</taxon>
        <taxon>Chelicerata</taxon>
        <taxon>Arachnida</taxon>
        <taxon>Araneae</taxon>
        <taxon>Araneomorphae</taxon>
        <taxon>Entelegynae</taxon>
        <taxon>Araneoidea</taxon>
        <taxon>Linyphiidae</taxon>
        <taxon>Erigoninae</taxon>
        <taxon>Oedothorax</taxon>
    </lineage>
</organism>
<evidence type="ECO:0000313" key="12">
    <source>
        <dbReference type="Proteomes" id="UP000827092"/>
    </source>
</evidence>
<feature type="domain" description="CHRD" evidence="10">
    <location>
        <begin position="148"/>
        <end position="267"/>
    </location>
</feature>
<dbReference type="GO" id="GO:0036122">
    <property type="term" value="F:BMP binding"/>
    <property type="evidence" value="ECO:0007669"/>
    <property type="project" value="TreeGrafter"/>
</dbReference>
<dbReference type="InterPro" id="IPR010895">
    <property type="entry name" value="CHRD"/>
</dbReference>
<dbReference type="GO" id="GO:0030514">
    <property type="term" value="P:negative regulation of BMP signaling pathway"/>
    <property type="evidence" value="ECO:0007669"/>
    <property type="project" value="TreeGrafter"/>
</dbReference>
<keyword evidence="12" id="KW-1185">Reference proteome</keyword>
<accession>A0AAV6VDH6</accession>
<dbReference type="InterPro" id="IPR001007">
    <property type="entry name" value="VWF_dom"/>
</dbReference>